<dbReference type="Gene3D" id="3.20.20.450">
    <property type="entry name" value="EAL domain"/>
    <property type="match status" value="1"/>
</dbReference>
<organism evidence="4 5">
    <name type="scientific">Ruminococcus flavefaciens 007c</name>
    <dbReference type="NCBI Taxonomy" id="1341157"/>
    <lineage>
        <taxon>Bacteria</taxon>
        <taxon>Bacillati</taxon>
        <taxon>Bacillota</taxon>
        <taxon>Clostridia</taxon>
        <taxon>Eubacteriales</taxon>
        <taxon>Oscillospiraceae</taxon>
        <taxon>Ruminococcus</taxon>
    </lineage>
</organism>
<gene>
    <name evidence="4" type="ORF">RF007C_09360</name>
</gene>
<dbReference type="AlphaFoldDB" id="W7UR15"/>
<dbReference type="InterPro" id="IPR043128">
    <property type="entry name" value="Rev_trsase/Diguanyl_cyclase"/>
</dbReference>
<evidence type="ECO:0000256" key="1">
    <source>
        <dbReference type="SAM" id="Phobius"/>
    </source>
</evidence>
<dbReference type="SMART" id="SM00052">
    <property type="entry name" value="EAL"/>
    <property type="match status" value="1"/>
</dbReference>
<dbReference type="PATRIC" id="fig|1341157.4.peg.1555"/>
<dbReference type="NCBIfam" id="TIGR00254">
    <property type="entry name" value="GGDEF"/>
    <property type="match status" value="1"/>
</dbReference>
<evidence type="ECO:0000313" key="5">
    <source>
        <dbReference type="Proteomes" id="UP000019365"/>
    </source>
</evidence>
<dbReference type="Proteomes" id="UP000019365">
    <property type="component" value="Unassembled WGS sequence"/>
</dbReference>
<dbReference type="InterPro" id="IPR000160">
    <property type="entry name" value="GGDEF_dom"/>
</dbReference>
<evidence type="ECO:0000259" key="3">
    <source>
        <dbReference type="PROSITE" id="PS50887"/>
    </source>
</evidence>
<feature type="transmembrane region" description="Helical" evidence="1">
    <location>
        <begin position="30"/>
        <end position="50"/>
    </location>
</feature>
<dbReference type="CDD" id="cd01949">
    <property type="entry name" value="GGDEF"/>
    <property type="match status" value="1"/>
</dbReference>
<dbReference type="RefSeq" id="WP_037298847.1">
    <property type="nucleotide sequence ID" value="NZ_ATAX01000023.1"/>
</dbReference>
<feature type="domain" description="EAL" evidence="2">
    <location>
        <begin position="326"/>
        <end position="579"/>
    </location>
</feature>
<dbReference type="eggNOG" id="COG5001">
    <property type="taxonomic scope" value="Bacteria"/>
</dbReference>
<sequence length="580" mass="65520">MRNGNDTDRKERNIDTTLNALSARKEAPKIWFFVLLIIYIFTSVVINRLAHSNNIIRVGNQVLPFTAFAGVLSSLGNLSIISLVVVYRKKGFCTALIILLSQFPLLLIQMMRHHNIAILPGIFGNILTSFAVLMLYLYNVKIEKYQIRLRDQAVTDRLTGLPNRFACSELINDLVSRSEKFAVVSIDLNNFKSINDTMGHDMGNVVLTEIAKRWKAAADSRLSGTLDFITRQGGDEFAIIIRNYHSDEDIENTIRYYESVLENRLTINECDYFITASFGYAEYPTDAQNVDSLFSYADAAMYNVKRTNNSEHLTRFTPDLLNVEKTLEIERKIRTALEEDRIYFVLQPQYDISHKLRGFEALARMDDPDGGNISPVEFIPVAEKVGLIDKVDLRVLRKAADFFSRIIKKSDDDITLSVNVSVKHLMKNDFIDEIKDVINSFGIPGSQLEIEITESVMIDSAEKALQCINDIKSLGVKIAIDDFGTGYSSLSYLNKFPADLLKIDKSFIDKMNTSESSKQYVAAIISIGHIMDFEVISEGVEDDQQLEILRDIGCDFIQGYIWGRPLPQEEAELLVLGGSS</sequence>
<dbReference type="SUPFAM" id="SSF55073">
    <property type="entry name" value="Nucleotide cyclase"/>
    <property type="match status" value="1"/>
</dbReference>
<proteinExistence type="predicted"/>
<comment type="caution">
    <text evidence="4">The sequence shown here is derived from an EMBL/GenBank/DDBJ whole genome shotgun (WGS) entry which is preliminary data.</text>
</comment>
<feature type="transmembrane region" description="Helical" evidence="1">
    <location>
        <begin position="62"/>
        <end position="85"/>
    </location>
</feature>
<evidence type="ECO:0000259" key="2">
    <source>
        <dbReference type="PROSITE" id="PS50883"/>
    </source>
</evidence>
<feature type="transmembrane region" description="Helical" evidence="1">
    <location>
        <begin position="117"/>
        <end position="138"/>
    </location>
</feature>
<dbReference type="CDD" id="cd01948">
    <property type="entry name" value="EAL"/>
    <property type="match status" value="1"/>
</dbReference>
<dbReference type="PROSITE" id="PS50887">
    <property type="entry name" value="GGDEF"/>
    <property type="match status" value="1"/>
</dbReference>
<name>W7UR15_RUMFL</name>
<dbReference type="PROSITE" id="PS50883">
    <property type="entry name" value="EAL"/>
    <property type="match status" value="1"/>
</dbReference>
<accession>W7UR15</accession>
<dbReference type="EMBL" id="ATAX01000023">
    <property type="protein sequence ID" value="EWM53909.1"/>
    <property type="molecule type" value="Genomic_DNA"/>
</dbReference>
<evidence type="ECO:0000313" key="4">
    <source>
        <dbReference type="EMBL" id="EWM53909.1"/>
    </source>
</evidence>
<dbReference type="Gene3D" id="3.30.70.270">
    <property type="match status" value="1"/>
</dbReference>
<feature type="transmembrane region" description="Helical" evidence="1">
    <location>
        <begin position="92"/>
        <end position="111"/>
    </location>
</feature>
<dbReference type="SUPFAM" id="SSF141868">
    <property type="entry name" value="EAL domain-like"/>
    <property type="match status" value="1"/>
</dbReference>
<dbReference type="Pfam" id="PF00990">
    <property type="entry name" value="GGDEF"/>
    <property type="match status" value="1"/>
</dbReference>
<dbReference type="PANTHER" id="PTHR33121:SF70">
    <property type="entry name" value="SIGNALING PROTEIN YKOW"/>
    <property type="match status" value="1"/>
</dbReference>
<reference evidence="4 5" key="1">
    <citation type="journal article" date="2014" name="PLoS ONE">
        <title>Rumen cellulosomics: divergent fiber-degrading strategies revealed by comparative genome-wide analysis of six ruminococcal strains.</title>
        <authorList>
            <person name="Dassa B."/>
            <person name="Borovok I."/>
            <person name="Ruimy-Israeli V."/>
            <person name="Lamed R."/>
            <person name="Flint H.J."/>
            <person name="Duncan S.H."/>
            <person name="Henrissat B."/>
            <person name="Coutinho P."/>
            <person name="Morrison M."/>
            <person name="Mosoni P."/>
            <person name="Yeoman C.J."/>
            <person name="White B.A."/>
            <person name="Bayer E.A."/>
        </authorList>
    </citation>
    <scope>NUCLEOTIDE SEQUENCE [LARGE SCALE GENOMIC DNA]</scope>
    <source>
        <strain evidence="4 5">007c</strain>
    </source>
</reference>
<dbReference type="InterPro" id="IPR035919">
    <property type="entry name" value="EAL_sf"/>
</dbReference>
<dbReference type="InterPro" id="IPR001633">
    <property type="entry name" value="EAL_dom"/>
</dbReference>
<dbReference type="InterPro" id="IPR050706">
    <property type="entry name" value="Cyclic-di-GMP_PDE-like"/>
</dbReference>
<keyword evidence="1" id="KW-0812">Transmembrane</keyword>
<protein>
    <recommendedName>
        <fullName evidence="6">Diguanylate cyclase</fullName>
    </recommendedName>
</protein>
<keyword evidence="1" id="KW-0472">Membrane</keyword>
<dbReference type="GO" id="GO:0071111">
    <property type="term" value="F:cyclic-guanylate-specific phosphodiesterase activity"/>
    <property type="evidence" value="ECO:0007669"/>
    <property type="project" value="InterPro"/>
</dbReference>
<dbReference type="SMART" id="SM00267">
    <property type="entry name" value="GGDEF"/>
    <property type="match status" value="1"/>
</dbReference>
<dbReference type="Pfam" id="PF00563">
    <property type="entry name" value="EAL"/>
    <property type="match status" value="1"/>
</dbReference>
<dbReference type="OrthoDB" id="9762141at2"/>
<evidence type="ECO:0008006" key="6">
    <source>
        <dbReference type="Google" id="ProtNLM"/>
    </source>
</evidence>
<feature type="domain" description="GGDEF" evidence="3">
    <location>
        <begin position="179"/>
        <end position="318"/>
    </location>
</feature>
<keyword evidence="5" id="KW-1185">Reference proteome</keyword>
<dbReference type="PANTHER" id="PTHR33121">
    <property type="entry name" value="CYCLIC DI-GMP PHOSPHODIESTERASE PDEF"/>
    <property type="match status" value="1"/>
</dbReference>
<dbReference type="InterPro" id="IPR029787">
    <property type="entry name" value="Nucleotide_cyclase"/>
</dbReference>
<keyword evidence="1" id="KW-1133">Transmembrane helix</keyword>